<name>A0A934IH12_9HYPH</name>
<dbReference type="Gene3D" id="3.90.1300.10">
    <property type="entry name" value="Amidase signature (AS) domain"/>
    <property type="match status" value="1"/>
</dbReference>
<reference evidence="3" key="1">
    <citation type="submission" date="2020-12" db="EMBL/GenBank/DDBJ databases">
        <title>Bacterial taxonomy.</title>
        <authorList>
            <person name="Pan X."/>
        </authorList>
    </citation>
    <scope>NUCLEOTIDE SEQUENCE</scope>
    <source>
        <strain evidence="3">B2012</strain>
    </source>
</reference>
<comment type="similarity">
    <text evidence="1">Belongs to the amidase family.</text>
</comment>
<evidence type="ECO:0000313" key="4">
    <source>
        <dbReference type="Proteomes" id="UP000609531"/>
    </source>
</evidence>
<evidence type="ECO:0000256" key="1">
    <source>
        <dbReference type="ARBA" id="ARBA00009199"/>
    </source>
</evidence>
<dbReference type="PANTHER" id="PTHR11895">
    <property type="entry name" value="TRANSAMIDASE"/>
    <property type="match status" value="1"/>
</dbReference>
<dbReference type="SUPFAM" id="SSF75304">
    <property type="entry name" value="Amidase signature (AS) enzymes"/>
    <property type="match status" value="1"/>
</dbReference>
<proteinExistence type="inferred from homology"/>
<protein>
    <recommendedName>
        <fullName evidence="2">Amidase domain-containing protein</fullName>
    </recommendedName>
</protein>
<feature type="domain" description="Amidase" evidence="2">
    <location>
        <begin position="22"/>
        <end position="176"/>
    </location>
</feature>
<dbReference type="RefSeq" id="WP_198882434.1">
    <property type="nucleotide sequence ID" value="NZ_JAEKJA010000009.1"/>
</dbReference>
<organism evidence="3 4">
    <name type="scientific">Acuticoccus mangrovi</name>
    <dbReference type="NCBI Taxonomy" id="2796142"/>
    <lineage>
        <taxon>Bacteria</taxon>
        <taxon>Pseudomonadati</taxon>
        <taxon>Pseudomonadota</taxon>
        <taxon>Alphaproteobacteria</taxon>
        <taxon>Hyphomicrobiales</taxon>
        <taxon>Amorphaceae</taxon>
        <taxon>Acuticoccus</taxon>
    </lineage>
</organism>
<dbReference type="GO" id="GO:0003824">
    <property type="term" value="F:catalytic activity"/>
    <property type="evidence" value="ECO:0007669"/>
    <property type="project" value="InterPro"/>
</dbReference>
<dbReference type="Proteomes" id="UP000609531">
    <property type="component" value="Unassembled WGS sequence"/>
</dbReference>
<dbReference type="Pfam" id="PF01425">
    <property type="entry name" value="Amidase"/>
    <property type="match status" value="1"/>
</dbReference>
<gene>
    <name evidence="3" type="ORF">JCR33_12605</name>
</gene>
<comment type="caution">
    <text evidence="3">The sequence shown here is derived from an EMBL/GenBank/DDBJ whole genome shotgun (WGS) entry which is preliminary data.</text>
</comment>
<dbReference type="InterPro" id="IPR036928">
    <property type="entry name" value="AS_sf"/>
</dbReference>
<dbReference type="PANTHER" id="PTHR11895:SF7">
    <property type="entry name" value="GLUTAMYL-TRNA(GLN) AMIDOTRANSFERASE SUBUNIT A, MITOCHONDRIAL"/>
    <property type="match status" value="1"/>
</dbReference>
<dbReference type="InterPro" id="IPR000120">
    <property type="entry name" value="Amidase"/>
</dbReference>
<sequence length="367" mass="38180">MKLDPYGAFVDLAVDPGPGPRVAVKDMIAVEGLLQTAGLATRSDTRAVADAPAVAALRRAGFAIVGTTCTDSAGFGTMTPTVTNPRHPERAVGGSSGGAAAAVAGGLAEVGLGTDTGGSGRIPAAYCDLFAFKPGSRTNLEGVVPLSPTFDSLAVMSDDPGHLAAAAAAITDGWRDAEPSPARWRYDEKAAAFAVPAVGAAFARAVDRLPAGEAAHNPIPCGSLAVAHAVIVCAEAQLVHRDDYVRHPDLFPYEAIGGLSMEVGARELAAARLTIARAREAYSRFMAPDDILVRPTLPMMPAGRHERSVRLHDEDMPITNANIRFTMEFNVARLPVVVVPMEGISLQFVGAQGRDEWLLATVLAAIG</sequence>
<keyword evidence="4" id="KW-1185">Reference proteome</keyword>
<dbReference type="InterPro" id="IPR023631">
    <property type="entry name" value="Amidase_dom"/>
</dbReference>
<accession>A0A934IH12</accession>
<dbReference type="EMBL" id="JAEKJA010000009">
    <property type="protein sequence ID" value="MBJ3776539.1"/>
    <property type="molecule type" value="Genomic_DNA"/>
</dbReference>
<dbReference type="AlphaFoldDB" id="A0A934IH12"/>
<evidence type="ECO:0000313" key="3">
    <source>
        <dbReference type="EMBL" id="MBJ3776539.1"/>
    </source>
</evidence>
<evidence type="ECO:0000259" key="2">
    <source>
        <dbReference type="Pfam" id="PF01425"/>
    </source>
</evidence>